<dbReference type="InterPro" id="IPR003313">
    <property type="entry name" value="AraC-bd"/>
</dbReference>
<protein>
    <recommendedName>
        <fullName evidence="2">AraC-type arabinose-binding/dimerisation domain-containing protein</fullName>
    </recommendedName>
</protein>
<evidence type="ECO:0000259" key="2">
    <source>
        <dbReference type="Pfam" id="PF02311"/>
    </source>
</evidence>
<keyword evidence="4" id="KW-1185">Reference proteome</keyword>
<comment type="caution">
    <text evidence="3">The sequence shown here is derived from an EMBL/GenBank/DDBJ whole genome shotgun (WGS) entry which is preliminary data.</text>
</comment>
<sequence>MEKFIYKKVAGITALSASMTDFKYKKHAHQEYAIGVTLKSIQHYYLDGNLQLPHQNGIMIFNPEQIHDGMAHNQEGLDYFMLYIEPSLFLEAIVGLK</sequence>
<keyword evidence="1" id="KW-0238">DNA-binding</keyword>
<evidence type="ECO:0000313" key="3">
    <source>
        <dbReference type="EMBL" id="CAG9614877.1"/>
    </source>
</evidence>
<reference evidence="3 4" key="1">
    <citation type="submission" date="2021-10" db="EMBL/GenBank/DDBJ databases">
        <authorList>
            <person name="Criscuolo A."/>
        </authorList>
    </citation>
    <scope>NUCLEOTIDE SEQUENCE [LARGE SCALE GENOMIC DNA]</scope>
    <source>
        <strain evidence="4">CIP 111899</strain>
    </source>
</reference>
<dbReference type="SUPFAM" id="SSF51215">
    <property type="entry name" value="Regulatory protein AraC"/>
    <property type="match status" value="1"/>
</dbReference>
<dbReference type="Pfam" id="PF02311">
    <property type="entry name" value="AraC_binding"/>
    <property type="match status" value="1"/>
</dbReference>
<evidence type="ECO:0000313" key="4">
    <source>
        <dbReference type="Proteomes" id="UP000789423"/>
    </source>
</evidence>
<dbReference type="InterPro" id="IPR037923">
    <property type="entry name" value="HTH-like"/>
</dbReference>
<evidence type="ECO:0000256" key="1">
    <source>
        <dbReference type="ARBA" id="ARBA00023125"/>
    </source>
</evidence>
<gene>
    <name evidence="3" type="ORF">BACCIP111899_04110</name>
</gene>
<proteinExistence type="predicted"/>
<organism evidence="3 4">
    <name type="scientific">Bacillus rhizoplanae</name>
    <dbReference type="NCBI Taxonomy" id="2880966"/>
    <lineage>
        <taxon>Bacteria</taxon>
        <taxon>Bacillati</taxon>
        <taxon>Bacillota</taxon>
        <taxon>Bacilli</taxon>
        <taxon>Bacillales</taxon>
        <taxon>Bacillaceae</taxon>
        <taxon>Bacillus</taxon>
    </lineage>
</organism>
<feature type="domain" description="AraC-type arabinose-binding/dimerisation" evidence="2">
    <location>
        <begin position="10"/>
        <end position="92"/>
    </location>
</feature>
<dbReference type="Proteomes" id="UP000789423">
    <property type="component" value="Unassembled WGS sequence"/>
</dbReference>
<accession>A0ABM8YGA3</accession>
<dbReference type="EMBL" id="CAKJTI010000042">
    <property type="protein sequence ID" value="CAG9614877.1"/>
    <property type="molecule type" value="Genomic_DNA"/>
</dbReference>
<name>A0ABM8YGA3_9BACI</name>